<dbReference type="Proteomes" id="UP000183954">
    <property type="component" value="Unassembled WGS sequence"/>
</dbReference>
<organism evidence="1 2">
    <name type="scientific">Desulfosporosinus lacus DSM 15449</name>
    <dbReference type="NCBI Taxonomy" id="1121420"/>
    <lineage>
        <taxon>Bacteria</taxon>
        <taxon>Bacillati</taxon>
        <taxon>Bacillota</taxon>
        <taxon>Clostridia</taxon>
        <taxon>Eubacteriales</taxon>
        <taxon>Desulfitobacteriaceae</taxon>
        <taxon>Desulfosporosinus</taxon>
    </lineage>
</organism>
<dbReference type="RefSeq" id="WP_159436902.1">
    <property type="nucleotide sequence ID" value="NZ_FQXJ01000004.1"/>
</dbReference>
<evidence type="ECO:0000313" key="2">
    <source>
        <dbReference type="Proteomes" id="UP000183954"/>
    </source>
</evidence>
<accession>A0A1M5V6L8</accession>
<dbReference type="EMBL" id="FQXJ01000004">
    <property type="protein sequence ID" value="SHH70553.1"/>
    <property type="molecule type" value="Genomic_DNA"/>
</dbReference>
<dbReference type="AlphaFoldDB" id="A0A1M5V6L8"/>
<protein>
    <submittedName>
        <fullName evidence="1">Uncharacterized protein</fullName>
    </submittedName>
</protein>
<dbReference type="STRING" id="1121420.SAMN02746098_01210"/>
<sequence>MRLEAQEQVASERAKKDNRHHYQVRRINVVYNCMIIEVTNIYSRVNCRAKNR</sequence>
<reference evidence="2" key="1">
    <citation type="submission" date="2016-11" db="EMBL/GenBank/DDBJ databases">
        <authorList>
            <person name="Varghese N."/>
            <person name="Submissions S."/>
        </authorList>
    </citation>
    <scope>NUCLEOTIDE SEQUENCE [LARGE SCALE GENOMIC DNA]</scope>
    <source>
        <strain evidence="2">DSM 15449</strain>
    </source>
</reference>
<gene>
    <name evidence="1" type="ORF">SAMN02746098_01210</name>
</gene>
<evidence type="ECO:0000313" key="1">
    <source>
        <dbReference type="EMBL" id="SHH70553.1"/>
    </source>
</evidence>
<name>A0A1M5V6L8_9FIRM</name>
<proteinExistence type="predicted"/>
<keyword evidence="2" id="KW-1185">Reference proteome</keyword>